<feature type="compositionally biased region" description="Low complexity" evidence="1">
    <location>
        <begin position="64"/>
        <end position="75"/>
    </location>
</feature>
<comment type="caution">
    <text evidence="2">The sequence shown here is derived from an EMBL/GenBank/DDBJ whole genome shotgun (WGS) entry which is preliminary data.</text>
</comment>
<evidence type="ECO:0000313" key="2">
    <source>
        <dbReference type="EMBL" id="KAF9151728.1"/>
    </source>
</evidence>
<feature type="region of interest" description="Disordered" evidence="1">
    <location>
        <begin position="42"/>
        <end position="81"/>
    </location>
</feature>
<name>A0A9P5VBL5_9FUNG</name>
<protein>
    <submittedName>
        <fullName evidence="2">Uncharacterized protein</fullName>
    </submittedName>
</protein>
<sequence length="100" mass="10938">MSSIKGFFNGAGLLRNMCLLDFDSEYFEWVVQEKKGMEGWLPREPVVDSPAPSGSESVGHIHGVSSSTNSSPSVPHWAHSCGAPCQRQSFRLRHQPSAGH</sequence>
<accession>A0A9P5VBL5</accession>
<proteinExistence type="predicted"/>
<gene>
    <name evidence="2" type="ORF">BG015_006275</name>
</gene>
<keyword evidence="3" id="KW-1185">Reference proteome</keyword>
<organism evidence="2 3">
    <name type="scientific">Linnemannia schmuckeri</name>
    <dbReference type="NCBI Taxonomy" id="64567"/>
    <lineage>
        <taxon>Eukaryota</taxon>
        <taxon>Fungi</taxon>
        <taxon>Fungi incertae sedis</taxon>
        <taxon>Mucoromycota</taxon>
        <taxon>Mortierellomycotina</taxon>
        <taxon>Mortierellomycetes</taxon>
        <taxon>Mortierellales</taxon>
        <taxon>Mortierellaceae</taxon>
        <taxon>Linnemannia</taxon>
    </lineage>
</organism>
<dbReference type="Proteomes" id="UP000748756">
    <property type="component" value="Unassembled WGS sequence"/>
</dbReference>
<evidence type="ECO:0000256" key="1">
    <source>
        <dbReference type="SAM" id="MobiDB-lite"/>
    </source>
</evidence>
<dbReference type="AlphaFoldDB" id="A0A9P5VBL5"/>
<dbReference type="EMBL" id="JAAAUQ010000298">
    <property type="protein sequence ID" value="KAF9151728.1"/>
    <property type="molecule type" value="Genomic_DNA"/>
</dbReference>
<evidence type="ECO:0000313" key="3">
    <source>
        <dbReference type="Proteomes" id="UP000748756"/>
    </source>
</evidence>
<reference evidence="2" key="1">
    <citation type="journal article" date="2020" name="Fungal Divers.">
        <title>Resolving the Mortierellaceae phylogeny through synthesis of multi-gene phylogenetics and phylogenomics.</title>
        <authorList>
            <person name="Vandepol N."/>
            <person name="Liber J."/>
            <person name="Desiro A."/>
            <person name="Na H."/>
            <person name="Kennedy M."/>
            <person name="Barry K."/>
            <person name="Grigoriev I.V."/>
            <person name="Miller A.N."/>
            <person name="O'Donnell K."/>
            <person name="Stajich J.E."/>
            <person name="Bonito G."/>
        </authorList>
    </citation>
    <scope>NUCLEOTIDE SEQUENCE</scope>
    <source>
        <strain evidence="2">NRRL 6426</strain>
    </source>
</reference>